<dbReference type="Pfam" id="PF03968">
    <property type="entry name" value="LptD_N"/>
    <property type="match status" value="1"/>
</dbReference>
<dbReference type="InterPro" id="IPR014340">
    <property type="entry name" value="LptA"/>
</dbReference>
<dbReference type="GO" id="GO:0015920">
    <property type="term" value="P:lipopolysaccharide transport"/>
    <property type="evidence" value="ECO:0007669"/>
    <property type="project" value="InterPro"/>
</dbReference>
<keyword evidence="1" id="KW-0813">Transport</keyword>
<dbReference type="AlphaFoldDB" id="A0A5K7ZC37"/>
<dbReference type="PANTHER" id="PTHR36504">
    <property type="entry name" value="LIPOPOLYSACCHARIDE EXPORT SYSTEM PROTEIN LPTA"/>
    <property type="match status" value="1"/>
</dbReference>
<evidence type="ECO:0000313" key="7">
    <source>
        <dbReference type="Proteomes" id="UP000425960"/>
    </source>
</evidence>
<feature type="signal peptide" evidence="4">
    <location>
        <begin position="1"/>
        <end position="32"/>
    </location>
</feature>
<dbReference type="Gene3D" id="2.60.450.10">
    <property type="entry name" value="Lipopolysaccharide (LPS) transport protein A like domain"/>
    <property type="match status" value="1"/>
</dbReference>
<evidence type="ECO:0000256" key="2">
    <source>
        <dbReference type="ARBA" id="ARBA00022729"/>
    </source>
</evidence>
<reference evidence="6 7" key="1">
    <citation type="submission" date="2019-11" db="EMBL/GenBank/DDBJ databases">
        <title>Comparative genomics of hydrocarbon-degrading Desulfosarcina strains.</title>
        <authorList>
            <person name="Watanabe M."/>
            <person name="Kojima H."/>
            <person name="Fukui M."/>
        </authorList>
    </citation>
    <scope>NUCLEOTIDE SEQUENCE [LARGE SCALE GENOMIC DNA]</scope>
    <source>
        <strain evidence="6 7">28bB2T</strain>
    </source>
</reference>
<evidence type="ECO:0000313" key="6">
    <source>
        <dbReference type="EMBL" id="BBO79532.1"/>
    </source>
</evidence>
<dbReference type="KEGG" id="dov:DSCO28_00980"/>
<dbReference type="NCBIfam" id="TIGR03002">
    <property type="entry name" value="outer_YhbN_LptA"/>
    <property type="match status" value="1"/>
</dbReference>
<organism evidence="6 7">
    <name type="scientific">Desulfosarcina ovata subsp. sediminis</name>
    <dbReference type="NCBI Taxonomy" id="885957"/>
    <lineage>
        <taxon>Bacteria</taxon>
        <taxon>Pseudomonadati</taxon>
        <taxon>Thermodesulfobacteriota</taxon>
        <taxon>Desulfobacteria</taxon>
        <taxon>Desulfobacterales</taxon>
        <taxon>Desulfosarcinaceae</taxon>
        <taxon>Desulfosarcina</taxon>
    </lineage>
</organism>
<evidence type="ECO:0000256" key="4">
    <source>
        <dbReference type="SAM" id="SignalP"/>
    </source>
</evidence>
<dbReference type="InterPro" id="IPR052037">
    <property type="entry name" value="LPS_export_LptA"/>
</dbReference>
<accession>A0A5K7ZC37</accession>
<dbReference type="PANTHER" id="PTHR36504:SF1">
    <property type="entry name" value="LIPOPOLYSACCHARIDE EXPORT SYSTEM PROTEIN LPTA"/>
    <property type="match status" value="1"/>
</dbReference>
<keyword evidence="2 4" id="KW-0732">Signal</keyword>
<dbReference type="InterPro" id="IPR005653">
    <property type="entry name" value="OstA-like_N"/>
</dbReference>
<dbReference type="GO" id="GO:0017089">
    <property type="term" value="F:glycolipid transfer activity"/>
    <property type="evidence" value="ECO:0007669"/>
    <property type="project" value="TreeGrafter"/>
</dbReference>
<dbReference type="GO" id="GO:0001530">
    <property type="term" value="F:lipopolysaccharide binding"/>
    <property type="evidence" value="ECO:0007669"/>
    <property type="project" value="InterPro"/>
</dbReference>
<dbReference type="GO" id="GO:0030288">
    <property type="term" value="C:outer membrane-bounded periplasmic space"/>
    <property type="evidence" value="ECO:0007669"/>
    <property type="project" value="TreeGrafter"/>
</dbReference>
<protein>
    <recommendedName>
        <fullName evidence="5">Organic solvent tolerance-like N-terminal domain-containing protein</fullName>
    </recommendedName>
</protein>
<keyword evidence="3" id="KW-0574">Periplasm</keyword>
<evidence type="ECO:0000256" key="1">
    <source>
        <dbReference type="ARBA" id="ARBA00022448"/>
    </source>
</evidence>
<feature type="chain" id="PRO_5024415566" description="Organic solvent tolerance-like N-terminal domain-containing protein" evidence="4">
    <location>
        <begin position="33"/>
        <end position="188"/>
    </location>
</feature>
<dbReference type="GO" id="GO:0009279">
    <property type="term" value="C:cell outer membrane"/>
    <property type="evidence" value="ECO:0007669"/>
    <property type="project" value="TreeGrafter"/>
</dbReference>
<dbReference type="RefSeq" id="WP_173178966.1">
    <property type="nucleotide sequence ID" value="NZ_AP021876.1"/>
</dbReference>
<feature type="domain" description="Organic solvent tolerance-like N-terminal" evidence="5">
    <location>
        <begin position="50"/>
        <end position="164"/>
    </location>
</feature>
<evidence type="ECO:0000259" key="5">
    <source>
        <dbReference type="Pfam" id="PF03968"/>
    </source>
</evidence>
<dbReference type="Proteomes" id="UP000425960">
    <property type="component" value="Chromosome"/>
</dbReference>
<gene>
    <name evidence="6" type="ORF">DSCO28_00980</name>
</gene>
<sequence length="188" mass="20021">MKIFNCKSVSPFLPVLFFCGWALFSLSGQAVADTGSQPVASTATAPQQIHITSQRLISDTANNQAEFIGNVRATQGDTQITADSLKIFFSEKSGATDASPAQSMEKLVATGNVEIKFDNRLAVARQAVYITAKRVLILTGPGATVTSGDNIITGETITFYREDGRFTVEGGRNGQVKATILPEEAGLE</sequence>
<proteinExistence type="predicted"/>
<name>A0A5K7ZC37_9BACT</name>
<evidence type="ECO:0000256" key="3">
    <source>
        <dbReference type="ARBA" id="ARBA00022764"/>
    </source>
</evidence>
<dbReference type="EMBL" id="AP021876">
    <property type="protein sequence ID" value="BBO79532.1"/>
    <property type="molecule type" value="Genomic_DNA"/>
</dbReference>